<evidence type="ECO:0000313" key="3">
    <source>
        <dbReference type="Proteomes" id="UP000886523"/>
    </source>
</evidence>
<protein>
    <recommendedName>
        <fullName evidence="1">CCL2-like lectin domain-containing protein</fullName>
    </recommendedName>
</protein>
<dbReference type="Gene3D" id="2.80.10.50">
    <property type="match status" value="1"/>
</dbReference>
<dbReference type="EMBL" id="MU129073">
    <property type="protein sequence ID" value="KAF9507729.1"/>
    <property type="molecule type" value="Genomic_DNA"/>
</dbReference>
<name>A0A9P6DQT8_9AGAM</name>
<evidence type="ECO:0000313" key="2">
    <source>
        <dbReference type="EMBL" id="KAF9507729.1"/>
    </source>
</evidence>
<feature type="domain" description="CCL2-like lectin" evidence="1">
    <location>
        <begin position="9"/>
        <end position="76"/>
    </location>
</feature>
<evidence type="ECO:0000259" key="1">
    <source>
        <dbReference type="Pfam" id="PF21595"/>
    </source>
</evidence>
<dbReference type="Proteomes" id="UP000886523">
    <property type="component" value="Unassembled WGS sequence"/>
</dbReference>
<proteinExistence type="predicted"/>
<gene>
    <name evidence="2" type="ORF">BS47DRAFT_1398333</name>
</gene>
<accession>A0A9P6DQT8</accession>
<dbReference type="InterPro" id="IPR048746">
    <property type="entry name" value="CCL2-like_lectin"/>
</dbReference>
<keyword evidence="3" id="KW-1185">Reference proteome</keyword>
<dbReference type="OrthoDB" id="5271368at2759"/>
<dbReference type="AlphaFoldDB" id="A0A9P6DQT8"/>
<comment type="caution">
    <text evidence="2">The sequence shown here is derived from an EMBL/GenBank/DDBJ whole genome shotgun (WGS) entry which is preliminary data.</text>
</comment>
<sequence>MAPIPPNFFVIINRVLSPNGERLAVEYKGLDKNLTLEPLDEGNQNQVWVIRSPTEPTTIVPIVAGDEQAAQHLEFVVAKNSENLKSGNSSVSIPPPPRNLWLISGPTESGTAEKRSPITLDVVEIEPRSFTQTWILKRVLLPKE</sequence>
<organism evidence="2 3">
    <name type="scientific">Hydnum rufescens UP504</name>
    <dbReference type="NCBI Taxonomy" id="1448309"/>
    <lineage>
        <taxon>Eukaryota</taxon>
        <taxon>Fungi</taxon>
        <taxon>Dikarya</taxon>
        <taxon>Basidiomycota</taxon>
        <taxon>Agaricomycotina</taxon>
        <taxon>Agaricomycetes</taxon>
        <taxon>Cantharellales</taxon>
        <taxon>Hydnaceae</taxon>
        <taxon>Hydnum</taxon>
    </lineage>
</organism>
<reference evidence="2" key="1">
    <citation type="journal article" date="2020" name="Nat. Commun.">
        <title>Large-scale genome sequencing of mycorrhizal fungi provides insights into the early evolution of symbiotic traits.</title>
        <authorList>
            <person name="Miyauchi S."/>
            <person name="Kiss E."/>
            <person name="Kuo A."/>
            <person name="Drula E."/>
            <person name="Kohler A."/>
            <person name="Sanchez-Garcia M."/>
            <person name="Morin E."/>
            <person name="Andreopoulos B."/>
            <person name="Barry K.W."/>
            <person name="Bonito G."/>
            <person name="Buee M."/>
            <person name="Carver A."/>
            <person name="Chen C."/>
            <person name="Cichocki N."/>
            <person name="Clum A."/>
            <person name="Culley D."/>
            <person name="Crous P.W."/>
            <person name="Fauchery L."/>
            <person name="Girlanda M."/>
            <person name="Hayes R.D."/>
            <person name="Keri Z."/>
            <person name="LaButti K."/>
            <person name="Lipzen A."/>
            <person name="Lombard V."/>
            <person name="Magnuson J."/>
            <person name="Maillard F."/>
            <person name="Murat C."/>
            <person name="Nolan M."/>
            <person name="Ohm R.A."/>
            <person name="Pangilinan J."/>
            <person name="Pereira M.F."/>
            <person name="Perotto S."/>
            <person name="Peter M."/>
            <person name="Pfister S."/>
            <person name="Riley R."/>
            <person name="Sitrit Y."/>
            <person name="Stielow J.B."/>
            <person name="Szollosi G."/>
            <person name="Zifcakova L."/>
            <person name="Stursova M."/>
            <person name="Spatafora J.W."/>
            <person name="Tedersoo L."/>
            <person name="Vaario L.M."/>
            <person name="Yamada A."/>
            <person name="Yan M."/>
            <person name="Wang P."/>
            <person name="Xu J."/>
            <person name="Bruns T."/>
            <person name="Baldrian P."/>
            <person name="Vilgalys R."/>
            <person name="Dunand C."/>
            <person name="Henrissat B."/>
            <person name="Grigoriev I.V."/>
            <person name="Hibbett D."/>
            <person name="Nagy L.G."/>
            <person name="Martin F.M."/>
        </authorList>
    </citation>
    <scope>NUCLEOTIDE SEQUENCE</scope>
    <source>
        <strain evidence="2">UP504</strain>
    </source>
</reference>
<dbReference type="Pfam" id="PF21595">
    <property type="entry name" value="CCL2-like"/>
    <property type="match status" value="1"/>
</dbReference>